<evidence type="ECO:0000259" key="3">
    <source>
        <dbReference type="PROSITE" id="PS50977"/>
    </source>
</evidence>
<evidence type="ECO:0000256" key="2">
    <source>
        <dbReference type="PROSITE-ProRule" id="PRU00335"/>
    </source>
</evidence>
<evidence type="ECO:0000313" key="4">
    <source>
        <dbReference type="EMBL" id="RSL18251.1"/>
    </source>
</evidence>
<dbReference type="OrthoDB" id="9810250at2"/>
<sequence length="206" mass="22721">MPISDCEVRDPRIRRTRQLLQGALRDLMQTKNLDEISVQDITDAATVNRATFYDHYNDKFALHEAMVAGGFHKLLHERNVLFDGTCPSAASAIILAACDYLTQIHTGDCTRHNAFEPLMESAMVAAIRRVLIEGVRDHHASPALSPEMIATTAAWAIYGAVKQWFYTPDHPPAEEAVHAILRLIAPILQAAGPLEPHIEAATAHAL</sequence>
<protein>
    <submittedName>
        <fullName evidence="4">TetR family transcriptional regulator</fullName>
    </submittedName>
</protein>
<dbReference type="Pfam" id="PF00440">
    <property type="entry name" value="TetR_N"/>
    <property type="match status" value="1"/>
</dbReference>
<dbReference type="SUPFAM" id="SSF46689">
    <property type="entry name" value="Homeodomain-like"/>
    <property type="match status" value="1"/>
</dbReference>
<dbReference type="Proteomes" id="UP000269669">
    <property type="component" value="Unassembled WGS sequence"/>
</dbReference>
<comment type="caution">
    <text evidence="4">The sequence shown here is derived from an EMBL/GenBank/DDBJ whole genome shotgun (WGS) entry which is preliminary data.</text>
</comment>
<dbReference type="GO" id="GO:0003677">
    <property type="term" value="F:DNA binding"/>
    <property type="evidence" value="ECO:0007669"/>
    <property type="project" value="UniProtKB-UniRule"/>
</dbReference>
<dbReference type="InterPro" id="IPR009057">
    <property type="entry name" value="Homeodomain-like_sf"/>
</dbReference>
<dbReference type="InterPro" id="IPR036271">
    <property type="entry name" value="Tet_transcr_reg_TetR-rel_C_sf"/>
</dbReference>
<keyword evidence="1 2" id="KW-0238">DNA-binding</keyword>
<organism evidence="4 5">
    <name type="scientific">Edaphobacter aggregans</name>
    <dbReference type="NCBI Taxonomy" id="570835"/>
    <lineage>
        <taxon>Bacteria</taxon>
        <taxon>Pseudomonadati</taxon>
        <taxon>Acidobacteriota</taxon>
        <taxon>Terriglobia</taxon>
        <taxon>Terriglobales</taxon>
        <taxon>Acidobacteriaceae</taxon>
        <taxon>Edaphobacter</taxon>
    </lineage>
</organism>
<proteinExistence type="predicted"/>
<evidence type="ECO:0000256" key="1">
    <source>
        <dbReference type="ARBA" id="ARBA00023125"/>
    </source>
</evidence>
<dbReference type="Gene3D" id="1.10.357.10">
    <property type="entry name" value="Tetracycline Repressor, domain 2"/>
    <property type="match status" value="1"/>
</dbReference>
<name>A0A3R9PUN0_9BACT</name>
<accession>A0A3R9PUN0</accession>
<gene>
    <name evidence="4" type="ORF">EDE15_3812</name>
</gene>
<keyword evidence="5" id="KW-1185">Reference proteome</keyword>
<dbReference type="PROSITE" id="PS50977">
    <property type="entry name" value="HTH_TETR_2"/>
    <property type="match status" value="1"/>
</dbReference>
<dbReference type="EMBL" id="RSDW01000001">
    <property type="protein sequence ID" value="RSL18251.1"/>
    <property type="molecule type" value="Genomic_DNA"/>
</dbReference>
<dbReference type="PANTHER" id="PTHR43479:SF7">
    <property type="entry name" value="TETR-FAMILY TRANSCRIPTIONAL REGULATOR"/>
    <property type="match status" value="1"/>
</dbReference>
<feature type="domain" description="HTH tetR-type" evidence="3">
    <location>
        <begin position="14"/>
        <end position="74"/>
    </location>
</feature>
<reference evidence="4 5" key="1">
    <citation type="submission" date="2018-12" db="EMBL/GenBank/DDBJ databases">
        <title>Sequencing of bacterial isolates from soil warming experiment in Harvard Forest, Massachusetts, USA.</title>
        <authorList>
            <person name="Deangelis K."/>
        </authorList>
    </citation>
    <scope>NUCLEOTIDE SEQUENCE [LARGE SCALE GENOMIC DNA]</scope>
    <source>
        <strain evidence="4 5">EB153</strain>
    </source>
</reference>
<dbReference type="InterPro" id="IPR050624">
    <property type="entry name" value="HTH-type_Tx_Regulator"/>
</dbReference>
<dbReference type="SUPFAM" id="SSF48498">
    <property type="entry name" value="Tetracyclin repressor-like, C-terminal domain"/>
    <property type="match status" value="1"/>
</dbReference>
<dbReference type="InterPro" id="IPR001647">
    <property type="entry name" value="HTH_TetR"/>
</dbReference>
<feature type="DNA-binding region" description="H-T-H motif" evidence="2">
    <location>
        <begin position="37"/>
        <end position="56"/>
    </location>
</feature>
<evidence type="ECO:0000313" key="5">
    <source>
        <dbReference type="Proteomes" id="UP000269669"/>
    </source>
</evidence>
<dbReference type="PANTHER" id="PTHR43479">
    <property type="entry name" value="ACREF/ENVCD OPERON REPRESSOR-RELATED"/>
    <property type="match status" value="1"/>
</dbReference>
<dbReference type="AlphaFoldDB" id="A0A3R9PUN0"/>